<reference evidence="2 3" key="1">
    <citation type="submission" date="2020-08" db="EMBL/GenBank/DDBJ databases">
        <title>Genomic Encyclopedia of Type Strains, Phase IV (KMG-IV): sequencing the most valuable type-strain genomes for metagenomic binning, comparative biology and taxonomic classification.</title>
        <authorList>
            <person name="Goeker M."/>
        </authorList>
    </citation>
    <scope>NUCLEOTIDE SEQUENCE [LARGE SCALE GENOMIC DNA]</scope>
    <source>
        <strain evidence="2 3">DSM 101064</strain>
    </source>
</reference>
<keyword evidence="3" id="KW-1185">Reference proteome</keyword>
<dbReference type="InterPro" id="IPR015946">
    <property type="entry name" value="KH_dom-like_a/b"/>
</dbReference>
<dbReference type="PANTHER" id="PTHR39624">
    <property type="entry name" value="PROTEIN INVOLVED IN RIMO-MEDIATED BETA-METHYLTHIOLATION OF RIBOSOMAL PROTEIN S12 YCAO"/>
    <property type="match status" value="1"/>
</dbReference>
<dbReference type="SUPFAM" id="SSF53474">
    <property type="entry name" value="alpha/beta-Hydrolases"/>
    <property type="match status" value="1"/>
</dbReference>
<dbReference type="Gene3D" id="3.40.50.1820">
    <property type="entry name" value="alpha/beta hydrolase"/>
    <property type="match status" value="1"/>
</dbReference>
<dbReference type="Gene3D" id="3.30.300.20">
    <property type="match status" value="1"/>
</dbReference>
<dbReference type="RefSeq" id="WP_183528033.1">
    <property type="nucleotide sequence ID" value="NZ_JACIJM010000004.1"/>
</dbReference>
<proteinExistence type="predicted"/>
<dbReference type="EMBL" id="JACIJM010000004">
    <property type="protein sequence ID" value="MBB5722096.1"/>
    <property type="molecule type" value="Genomic_DNA"/>
</dbReference>
<dbReference type="InterPro" id="IPR003718">
    <property type="entry name" value="OsmC/Ohr_fam"/>
</dbReference>
<feature type="domain" description="Serine aminopeptidase S33" evidence="1">
    <location>
        <begin position="26"/>
        <end position="149"/>
    </location>
</feature>
<accession>A0A7W9EZM7</accession>
<sequence>MQTEKFTFPGHSGEMLAARLDLPAGKPRAVALFAHCFTCSKDIIAARRVAAGLADHGIAVLRFDFTGLGNSEGAFETTTFSSNVADLHAAVSELARRGMTPSLLIGHSLGGAAVLRAAPDIASIKGVVTIGAPADPGHVTHNFGAALATIKEHGVAAVDLGGRSLNIGKGFVDDVATSDLKPALAKLKAALLVLHAPRDTVVGIENASEIFLAAKHPKSFVTLDDADHLLSSAADADYAVEVITAWSRRYLPQQAKPATPKAPEGILRVTENDASGFAQTITTGGHTLTADEPVKLGGTDTGPSPYGLLSAGLGACTSMTIRMYARRKGWPLDSVSVDVDHGKCHATDSAQGDKIDCFTRTIHLQGDLDDDQRTRLLEIADKCPVHKTLERTNEIVTTLA</sequence>
<dbReference type="InterPro" id="IPR029058">
    <property type="entry name" value="AB_hydrolase_fold"/>
</dbReference>
<dbReference type="Proteomes" id="UP000535415">
    <property type="component" value="Unassembled WGS sequence"/>
</dbReference>
<dbReference type="InterPro" id="IPR036102">
    <property type="entry name" value="OsmC/Ohrsf"/>
</dbReference>
<evidence type="ECO:0000313" key="2">
    <source>
        <dbReference type="EMBL" id="MBB5722096.1"/>
    </source>
</evidence>
<evidence type="ECO:0000259" key="1">
    <source>
        <dbReference type="Pfam" id="PF12146"/>
    </source>
</evidence>
<dbReference type="InterPro" id="IPR022742">
    <property type="entry name" value="Hydrolase_4"/>
</dbReference>
<dbReference type="Pfam" id="PF02566">
    <property type="entry name" value="OsmC"/>
    <property type="match status" value="1"/>
</dbReference>
<dbReference type="SUPFAM" id="SSF82784">
    <property type="entry name" value="OsmC-like"/>
    <property type="match status" value="1"/>
</dbReference>
<organism evidence="2 3">
    <name type="scientific">Yoonia ponticola</name>
    <dbReference type="NCBI Taxonomy" id="1524255"/>
    <lineage>
        <taxon>Bacteria</taxon>
        <taxon>Pseudomonadati</taxon>
        <taxon>Pseudomonadota</taxon>
        <taxon>Alphaproteobacteria</taxon>
        <taxon>Rhodobacterales</taxon>
        <taxon>Paracoccaceae</taxon>
        <taxon>Yoonia</taxon>
    </lineage>
</organism>
<comment type="caution">
    <text evidence="2">The sequence shown here is derived from an EMBL/GenBank/DDBJ whole genome shotgun (WGS) entry which is preliminary data.</text>
</comment>
<protein>
    <submittedName>
        <fullName evidence="2">Putative redox protein</fullName>
    </submittedName>
</protein>
<name>A0A7W9EZM7_9RHOB</name>
<evidence type="ECO:0000313" key="3">
    <source>
        <dbReference type="Proteomes" id="UP000535415"/>
    </source>
</evidence>
<dbReference type="PANTHER" id="PTHR39624:SF2">
    <property type="entry name" value="OSMC-LIKE PROTEIN"/>
    <property type="match status" value="1"/>
</dbReference>
<gene>
    <name evidence="2" type="ORF">FHS72_001720</name>
</gene>
<dbReference type="AlphaFoldDB" id="A0A7W9EZM7"/>
<dbReference type="Pfam" id="PF12146">
    <property type="entry name" value="Hydrolase_4"/>
    <property type="match status" value="1"/>
</dbReference>